<gene>
    <name evidence="3" type="ORF">Aargi30884_23770</name>
</gene>
<dbReference type="PANTHER" id="PTHR40027">
    <property type="entry name" value="CELL DIVISION PROTEIN DIVIC"/>
    <property type="match status" value="1"/>
</dbReference>
<accession>A0A6N4TLW2</accession>
<dbReference type="Pfam" id="PF04977">
    <property type="entry name" value="DivIC"/>
    <property type="match status" value="1"/>
</dbReference>
<evidence type="ECO:0000256" key="2">
    <source>
        <dbReference type="SAM" id="Phobius"/>
    </source>
</evidence>
<name>A0A6N4TLW2_9FIRM</name>
<dbReference type="InterPro" id="IPR007060">
    <property type="entry name" value="FtsL/DivIC"/>
</dbReference>
<proteinExistence type="predicted"/>
<dbReference type="RefSeq" id="WP_115715930.1">
    <property type="nucleotide sequence ID" value="NZ_AP019695.1"/>
</dbReference>
<dbReference type="AlphaFoldDB" id="A0A6N4TLW2"/>
<evidence type="ECO:0000313" key="3">
    <source>
        <dbReference type="EMBL" id="BBK23474.1"/>
    </source>
</evidence>
<dbReference type="Proteomes" id="UP000464754">
    <property type="component" value="Chromosome"/>
</dbReference>
<evidence type="ECO:0000256" key="1">
    <source>
        <dbReference type="SAM" id="Coils"/>
    </source>
</evidence>
<protein>
    <recommendedName>
        <fullName evidence="5">Septum formation initiator family protein</fullName>
    </recommendedName>
</protein>
<sequence length="111" mass="13018">MPENNGNVVKRKKKKKHPIRSFFSLLVIFVSCFLIYMAGEDFVTTLKLKKEISNSESMINDLENQQNDLKEKKKKLEDPNYVVRYSRGKYMLSKPGEQIFKLPSKNENDND</sequence>
<feature type="coiled-coil region" evidence="1">
    <location>
        <begin position="45"/>
        <end position="79"/>
    </location>
</feature>
<evidence type="ECO:0000313" key="4">
    <source>
        <dbReference type="Proteomes" id="UP000464754"/>
    </source>
</evidence>
<reference evidence="4" key="1">
    <citation type="submission" date="2019-05" db="EMBL/GenBank/DDBJ databases">
        <title>Complete genome sequencing of Absiella argi strain JCM 30884.</title>
        <authorList>
            <person name="Sakamoto M."/>
            <person name="Murakami T."/>
            <person name="Mori H."/>
        </authorList>
    </citation>
    <scope>NUCLEOTIDE SEQUENCE [LARGE SCALE GENOMIC DNA]</scope>
    <source>
        <strain evidence="4">JCM 30884</strain>
    </source>
</reference>
<dbReference type="InterPro" id="IPR039076">
    <property type="entry name" value="DivIC"/>
</dbReference>
<keyword evidence="4" id="KW-1185">Reference proteome</keyword>
<dbReference type="GO" id="GO:0051301">
    <property type="term" value="P:cell division"/>
    <property type="evidence" value="ECO:0007669"/>
    <property type="project" value="InterPro"/>
</dbReference>
<keyword evidence="1" id="KW-0175">Coiled coil</keyword>
<dbReference type="EMBL" id="AP019695">
    <property type="protein sequence ID" value="BBK23474.1"/>
    <property type="molecule type" value="Genomic_DNA"/>
</dbReference>
<keyword evidence="2" id="KW-0472">Membrane</keyword>
<feature type="transmembrane region" description="Helical" evidence="2">
    <location>
        <begin position="21"/>
        <end position="39"/>
    </location>
</feature>
<keyword evidence="2" id="KW-1133">Transmembrane helix</keyword>
<dbReference type="PANTHER" id="PTHR40027:SF1">
    <property type="entry name" value="CELL DIVISION PROTEIN DIVIC"/>
    <property type="match status" value="1"/>
</dbReference>
<keyword evidence="2" id="KW-0812">Transmembrane</keyword>
<evidence type="ECO:0008006" key="5">
    <source>
        <dbReference type="Google" id="ProtNLM"/>
    </source>
</evidence>
<organism evidence="3 4">
    <name type="scientific">Amedibacterium intestinale</name>
    <dbReference type="NCBI Taxonomy" id="2583452"/>
    <lineage>
        <taxon>Bacteria</taxon>
        <taxon>Bacillati</taxon>
        <taxon>Bacillota</taxon>
        <taxon>Erysipelotrichia</taxon>
        <taxon>Erysipelotrichales</taxon>
        <taxon>Erysipelotrichaceae</taxon>
        <taxon>Amedibacterium</taxon>
    </lineage>
</organism>
<dbReference type="KEGG" id="aarg:Aargi30884_23770"/>